<dbReference type="Proteomes" id="UP001152766">
    <property type="component" value="Unassembled WGS sequence"/>
</dbReference>
<dbReference type="InterPro" id="IPR003594">
    <property type="entry name" value="HATPase_dom"/>
</dbReference>
<evidence type="ECO:0000256" key="1">
    <source>
        <dbReference type="SAM" id="MobiDB-lite"/>
    </source>
</evidence>
<proteinExistence type="predicted"/>
<sequence>MWPSTRSSRSWPTRPRPARCWPPTESPLPMTTRGATAAGLPPGPPALSLLLRCELASCAVAHEALQRLLAPHQPSARASFGLDVVLEELLMNQILHAHPAAVEPASVALQAWVADDALVLRLADRGIAFDPLSRPAPVKPASLDEARPGGLGIHLLRRYASALAYQRVGGENQLTIVLALR</sequence>
<dbReference type="Pfam" id="PF13581">
    <property type="entry name" value="HATPase_c_2"/>
    <property type="match status" value="1"/>
</dbReference>
<dbReference type="Gene3D" id="3.30.565.10">
    <property type="entry name" value="Histidine kinase-like ATPase, C-terminal domain"/>
    <property type="match status" value="1"/>
</dbReference>
<keyword evidence="4" id="KW-1185">Reference proteome</keyword>
<evidence type="ECO:0000259" key="2">
    <source>
        <dbReference type="Pfam" id="PF13581"/>
    </source>
</evidence>
<feature type="domain" description="Histidine kinase/HSP90-like ATPase" evidence="2">
    <location>
        <begin position="55"/>
        <end position="177"/>
    </location>
</feature>
<feature type="compositionally biased region" description="Low complexity" evidence="1">
    <location>
        <begin position="1"/>
        <end position="13"/>
    </location>
</feature>
<dbReference type="GO" id="GO:0005524">
    <property type="term" value="F:ATP binding"/>
    <property type="evidence" value="ECO:0007669"/>
    <property type="project" value="UniProtKB-KW"/>
</dbReference>
<dbReference type="InterPro" id="IPR036890">
    <property type="entry name" value="HATPase_C_sf"/>
</dbReference>
<keyword evidence="3" id="KW-0547">Nucleotide-binding</keyword>
<dbReference type="SUPFAM" id="SSF55874">
    <property type="entry name" value="ATPase domain of HSP90 chaperone/DNA topoisomerase II/histidine kinase"/>
    <property type="match status" value="1"/>
</dbReference>
<gene>
    <name evidence="3" type="ORF">EXJ73_19260</name>
</gene>
<dbReference type="AlphaFoldDB" id="A0A9X4LKM4"/>
<keyword evidence="3" id="KW-0067">ATP-binding</keyword>
<dbReference type="CDD" id="cd16936">
    <property type="entry name" value="HATPase_RsbW-like"/>
    <property type="match status" value="1"/>
</dbReference>
<protein>
    <submittedName>
        <fullName evidence="3">ATP-binding protein</fullName>
    </submittedName>
</protein>
<comment type="caution">
    <text evidence="3">The sequence shown here is derived from an EMBL/GenBank/DDBJ whole genome shotgun (WGS) entry which is preliminary data.</text>
</comment>
<name>A0A9X4LKM4_9BURK</name>
<accession>A0A9X4LKM4</accession>
<organism evidence="3 4">
    <name type="scientific">Pelomonas aquatica</name>
    <dbReference type="NCBI Taxonomy" id="431058"/>
    <lineage>
        <taxon>Bacteria</taxon>
        <taxon>Pseudomonadati</taxon>
        <taxon>Pseudomonadota</taxon>
        <taxon>Betaproteobacteria</taxon>
        <taxon>Burkholderiales</taxon>
        <taxon>Sphaerotilaceae</taxon>
        <taxon>Roseateles</taxon>
    </lineage>
</organism>
<feature type="region of interest" description="Disordered" evidence="1">
    <location>
        <begin position="1"/>
        <end position="39"/>
    </location>
</feature>
<reference evidence="3" key="1">
    <citation type="submission" date="2019-02" db="EMBL/GenBank/DDBJ databases">
        <title>Draft genome of the type strain Pelomonas aquatica CCUG 52575T.</title>
        <authorList>
            <person name="Gomila M."/>
            <person name="Lalucat J."/>
        </authorList>
    </citation>
    <scope>NUCLEOTIDE SEQUENCE</scope>
    <source>
        <strain evidence="3">CCUG 52575</strain>
    </source>
</reference>
<dbReference type="EMBL" id="SGUG01000037">
    <property type="protein sequence ID" value="MDG0864604.1"/>
    <property type="molecule type" value="Genomic_DNA"/>
</dbReference>
<evidence type="ECO:0000313" key="4">
    <source>
        <dbReference type="Proteomes" id="UP001152766"/>
    </source>
</evidence>
<evidence type="ECO:0000313" key="3">
    <source>
        <dbReference type="EMBL" id="MDG0864604.1"/>
    </source>
</evidence>